<protein>
    <submittedName>
        <fullName evidence="2">Uncharacterized protein</fullName>
    </submittedName>
</protein>
<accession>A0ABR3VQX3</accession>
<dbReference type="Proteomes" id="UP001586593">
    <property type="component" value="Unassembled WGS sequence"/>
</dbReference>
<evidence type="ECO:0000313" key="3">
    <source>
        <dbReference type="Proteomes" id="UP001586593"/>
    </source>
</evidence>
<feature type="region of interest" description="Disordered" evidence="1">
    <location>
        <begin position="52"/>
        <end position="122"/>
    </location>
</feature>
<evidence type="ECO:0000313" key="2">
    <source>
        <dbReference type="EMBL" id="KAL1844319.1"/>
    </source>
</evidence>
<comment type="caution">
    <text evidence="2">The sequence shown here is derived from an EMBL/GenBank/DDBJ whole genome shotgun (WGS) entry which is preliminary data.</text>
</comment>
<proteinExistence type="predicted"/>
<gene>
    <name evidence="2" type="ORF">VTK73DRAFT_2612</name>
</gene>
<organism evidence="2 3">
    <name type="scientific">Phialemonium thermophilum</name>
    <dbReference type="NCBI Taxonomy" id="223376"/>
    <lineage>
        <taxon>Eukaryota</taxon>
        <taxon>Fungi</taxon>
        <taxon>Dikarya</taxon>
        <taxon>Ascomycota</taxon>
        <taxon>Pezizomycotina</taxon>
        <taxon>Sordariomycetes</taxon>
        <taxon>Sordariomycetidae</taxon>
        <taxon>Cephalothecales</taxon>
        <taxon>Cephalothecaceae</taxon>
        <taxon>Phialemonium</taxon>
    </lineage>
</organism>
<sequence>MDRGVACLEEDGCYVALTTDPLDSCLPVPHDRPLLPLASLCLVVQRLKRDLPFSVLTPPPKKERRGTTLPASPSRSSSTPPTKGSPSAPCSRSPATPATATASGASPSSTASVSSPSARRAS</sequence>
<dbReference type="EMBL" id="JAZHXJ010001739">
    <property type="protein sequence ID" value="KAL1844319.1"/>
    <property type="molecule type" value="Genomic_DNA"/>
</dbReference>
<evidence type="ECO:0000256" key="1">
    <source>
        <dbReference type="SAM" id="MobiDB-lite"/>
    </source>
</evidence>
<keyword evidence="3" id="KW-1185">Reference proteome</keyword>
<name>A0ABR3VQX3_9PEZI</name>
<feature type="compositionally biased region" description="Low complexity" evidence="1">
    <location>
        <begin position="67"/>
        <end position="122"/>
    </location>
</feature>
<reference evidence="2 3" key="1">
    <citation type="journal article" date="2024" name="Commun. Biol.">
        <title>Comparative genomic analysis of thermophilic fungi reveals convergent evolutionary adaptations and gene losses.</title>
        <authorList>
            <person name="Steindorff A.S."/>
            <person name="Aguilar-Pontes M.V."/>
            <person name="Robinson A.J."/>
            <person name="Andreopoulos B."/>
            <person name="LaButti K."/>
            <person name="Kuo A."/>
            <person name="Mondo S."/>
            <person name="Riley R."/>
            <person name="Otillar R."/>
            <person name="Haridas S."/>
            <person name="Lipzen A."/>
            <person name="Grimwood J."/>
            <person name="Schmutz J."/>
            <person name="Clum A."/>
            <person name="Reid I.D."/>
            <person name="Moisan M.C."/>
            <person name="Butler G."/>
            <person name="Nguyen T.T.M."/>
            <person name="Dewar K."/>
            <person name="Conant G."/>
            <person name="Drula E."/>
            <person name="Henrissat B."/>
            <person name="Hansel C."/>
            <person name="Singer S."/>
            <person name="Hutchinson M.I."/>
            <person name="de Vries R.P."/>
            <person name="Natvig D.O."/>
            <person name="Powell A.J."/>
            <person name="Tsang A."/>
            <person name="Grigoriev I.V."/>
        </authorList>
    </citation>
    <scope>NUCLEOTIDE SEQUENCE [LARGE SCALE GENOMIC DNA]</scope>
    <source>
        <strain evidence="2 3">ATCC 24622</strain>
    </source>
</reference>